<feature type="region of interest" description="Disordered" evidence="1">
    <location>
        <begin position="1"/>
        <end position="24"/>
    </location>
</feature>
<dbReference type="AlphaFoldDB" id="U1PUW1"/>
<name>U1PUW1_9EURY</name>
<dbReference type="STRING" id="1238425.J07HQW2_02647"/>
<dbReference type="Proteomes" id="UP000030710">
    <property type="component" value="Unassembled WGS sequence"/>
</dbReference>
<evidence type="ECO:0000256" key="1">
    <source>
        <dbReference type="SAM" id="MobiDB-lite"/>
    </source>
</evidence>
<organism evidence="2 3">
    <name type="scientific">Haloquadratum walsbyi J07HQW2</name>
    <dbReference type="NCBI Taxonomy" id="1238425"/>
    <lineage>
        <taxon>Archaea</taxon>
        <taxon>Methanobacteriati</taxon>
        <taxon>Methanobacteriota</taxon>
        <taxon>Stenosarchaea group</taxon>
        <taxon>Halobacteria</taxon>
        <taxon>Halobacteriales</taxon>
        <taxon>Haloferacaceae</taxon>
        <taxon>Haloquadratum</taxon>
    </lineage>
</organism>
<protein>
    <submittedName>
        <fullName evidence="2">Uncharacterized protein</fullName>
    </submittedName>
</protein>
<dbReference type="RefSeq" id="WP_021055644.1">
    <property type="nucleotide sequence ID" value="NZ_KE356561.1"/>
</dbReference>
<proteinExistence type="predicted"/>
<gene>
    <name evidence="2" type="ORF">J07HQW2_02647</name>
</gene>
<reference evidence="2 3" key="1">
    <citation type="journal article" date="2013" name="PLoS ONE">
        <title>Assembly-driven community genomics of a hypersaline microbial ecosystem.</title>
        <authorList>
            <person name="Podell S."/>
            <person name="Ugalde J.A."/>
            <person name="Narasingarao P."/>
            <person name="Banfield J.F."/>
            <person name="Heidelberg K.B."/>
            <person name="Allen E.E."/>
        </authorList>
    </citation>
    <scope>NUCLEOTIDE SEQUENCE [LARGE SCALE GENOMIC DNA]</scope>
    <source>
        <strain evidence="3">J07HQW2</strain>
    </source>
</reference>
<dbReference type="EMBL" id="KE356561">
    <property type="protein sequence ID" value="ERG96176.1"/>
    <property type="molecule type" value="Genomic_DNA"/>
</dbReference>
<dbReference type="HOGENOM" id="CLU_2204075_0_0_2"/>
<evidence type="ECO:0000313" key="3">
    <source>
        <dbReference type="Proteomes" id="UP000030710"/>
    </source>
</evidence>
<accession>U1PUW1</accession>
<sequence length="107" mass="11520">MRVTGSQREDLRDTMSQQLDPNDEAVQDAVETVITLQESGTLDDLAAAANVVSLVSEAVDEDMVQSTTRALVHAGELLDSAAGDLRQSEISSCLPPQLVTRLSHRTQ</sequence>
<evidence type="ECO:0000313" key="2">
    <source>
        <dbReference type="EMBL" id="ERG96176.1"/>
    </source>
</evidence>